<proteinExistence type="predicted"/>
<organism evidence="1 2">
    <name type="scientific">Verticillium longisporum</name>
    <name type="common">Verticillium dahliae var. longisporum</name>
    <dbReference type="NCBI Taxonomy" id="100787"/>
    <lineage>
        <taxon>Eukaryota</taxon>
        <taxon>Fungi</taxon>
        <taxon>Dikarya</taxon>
        <taxon>Ascomycota</taxon>
        <taxon>Pezizomycotina</taxon>
        <taxon>Sordariomycetes</taxon>
        <taxon>Hypocreomycetidae</taxon>
        <taxon>Glomerellales</taxon>
        <taxon>Plectosphaerellaceae</taxon>
        <taxon>Verticillium</taxon>
    </lineage>
</organism>
<protein>
    <submittedName>
        <fullName evidence="1">Uncharacterized protein</fullName>
    </submittedName>
</protein>
<dbReference type="Proteomes" id="UP000045706">
    <property type="component" value="Unassembled WGS sequence"/>
</dbReference>
<sequence>SHSWAGCLSTWHVHVIVRVWQIRGPRLPAPGYVVFNCDGGHEATSLNDATALQTGNSLIGHVASGAHGHGNGQGNSAAAAATSEATTNMCLGIRLRLLLRLLTIDRCAPRPKKHVRGRDRAGSVTGMVRCGRLPIGPWRAKLLLRELHALVVQARHEDRRDRNLSQSSMGKRAEPPWRCISMHILSMIAVMADVISMRGVTGSPRSWFGPLNGARHEQRREMSGSCCGMIDAVGRSEGQGVEKKTCMRWFWTLNLATLVMFPAKRRRGRSSTPNAFRVRLEMRTPLGAAEDQAPDPGLLMLQGVADLADLAGCAGIAGIAGLELSLPASEDCETVIELVSDDDRASSNDIANDIGQGMAGHWRSNMDQGLVGKVGGVFAKRPSIAEKGLGRCLES</sequence>
<gene>
    <name evidence="1" type="ORF">BN1723_007207</name>
</gene>
<dbReference type="EMBL" id="CVQI01035939">
    <property type="protein sequence ID" value="CRK46698.1"/>
    <property type="molecule type" value="Genomic_DNA"/>
</dbReference>
<feature type="non-terminal residue" evidence="1">
    <location>
        <position position="395"/>
    </location>
</feature>
<accession>A0A0G4NJV6</accession>
<name>A0A0G4NJV6_VERLO</name>
<feature type="non-terminal residue" evidence="1">
    <location>
        <position position="1"/>
    </location>
</feature>
<evidence type="ECO:0000313" key="1">
    <source>
        <dbReference type="EMBL" id="CRK46698.1"/>
    </source>
</evidence>
<reference evidence="2" key="1">
    <citation type="submission" date="2015-05" db="EMBL/GenBank/DDBJ databases">
        <authorList>
            <person name="Fogelqvist Johan"/>
        </authorList>
    </citation>
    <scope>NUCLEOTIDE SEQUENCE [LARGE SCALE GENOMIC DNA]</scope>
</reference>
<evidence type="ECO:0000313" key="2">
    <source>
        <dbReference type="Proteomes" id="UP000045706"/>
    </source>
</evidence>
<dbReference type="AlphaFoldDB" id="A0A0G4NJV6"/>